<feature type="non-terminal residue" evidence="2">
    <location>
        <position position="1"/>
    </location>
</feature>
<accession>A0A195DEA1</accession>
<dbReference type="EMBL" id="KQ980989">
    <property type="protein sequence ID" value="KYN10754.1"/>
    <property type="molecule type" value="Genomic_DNA"/>
</dbReference>
<sequence>TVINDGRLEELVAEVTLHETKNNRRAMNWDPQQDAIPTFVNDEGAANVTNDNDLVDIARNPYSSIKSVYFPPNFSDPRALPYDSGKSKRHQRVTTDVETLLKIDHELGPLRYQYSQIIGKVRTLGLSGTGFDLGISCRLDQSETFIGQSVLSPNVSNYFPDRGQTYLRQTAISSGIKNRSALVDKTSPTSTFSVVGKLTPRGSHTSWLNENDSNRRQEALSFAIRDPSRPLENFDDSRSSNRVNNSISYFPTTNSHTFYGENVLDDRSCNECISNSNFQPYRKSKTVIDRATSVLDGWYAPETVNTNPSNVFSRTEYNSHRYLNRTLKDLRTSTSNSFEIRRRKSSVSIVEVINNNWSTVNEGIANKRSNEHFEIPSGNRDSTVVKTEFASRGSNYHKSILSETDKRVTKDDRISSLFTLKSINPGVDPNCEVLKAVSASAGIPQIRVVSVNTEFRATIEKRYTNRAVSPIQHSRLATASSTTMSPSNVLLAKVSSTFVQQVRADSSREVTKIESPAKICSHDTNKRDELADAVSKRDFCVQKVDSRLVAENIPRFSGFKRDETDLTTTEFRKAQYLHLPRTKEKITIVPIVVTDGISESSRPANVDFAIPRYAVKTVPKLNYQIASFDVRKFRGTSSSLIRDNKSYQRSIADPMCLTEEFANEKRWRAANRTSISHVNRNLCAENYPLSTTTSITGNPKHPTRVTTSNARVDRKAREYRDSNRQRVSKAISGMRSTPEDFLCET</sequence>
<organism evidence="2 3">
    <name type="scientific">Trachymyrmex cornetzi</name>
    <dbReference type="NCBI Taxonomy" id="471704"/>
    <lineage>
        <taxon>Eukaryota</taxon>
        <taxon>Metazoa</taxon>
        <taxon>Ecdysozoa</taxon>
        <taxon>Arthropoda</taxon>
        <taxon>Hexapoda</taxon>
        <taxon>Insecta</taxon>
        <taxon>Pterygota</taxon>
        <taxon>Neoptera</taxon>
        <taxon>Endopterygota</taxon>
        <taxon>Hymenoptera</taxon>
        <taxon>Apocrita</taxon>
        <taxon>Aculeata</taxon>
        <taxon>Formicoidea</taxon>
        <taxon>Formicidae</taxon>
        <taxon>Myrmicinae</taxon>
        <taxon>Trachymyrmex</taxon>
    </lineage>
</organism>
<protein>
    <submittedName>
        <fullName evidence="2">Uncharacterized protein</fullName>
    </submittedName>
</protein>
<gene>
    <name evidence="2" type="ORF">ALC57_17361</name>
</gene>
<keyword evidence="3" id="KW-1185">Reference proteome</keyword>
<evidence type="ECO:0000313" key="3">
    <source>
        <dbReference type="Proteomes" id="UP000078492"/>
    </source>
</evidence>
<dbReference type="AlphaFoldDB" id="A0A195DEA1"/>
<reference evidence="2 3" key="1">
    <citation type="submission" date="2015-09" db="EMBL/GenBank/DDBJ databases">
        <title>Trachymyrmex cornetzi WGS genome.</title>
        <authorList>
            <person name="Nygaard S."/>
            <person name="Hu H."/>
            <person name="Boomsma J."/>
            <person name="Zhang G."/>
        </authorList>
    </citation>
    <scope>NUCLEOTIDE SEQUENCE [LARGE SCALE GENOMIC DNA]</scope>
    <source>
        <strain evidence="2">Tcor2-1</strain>
        <tissue evidence="2">Whole body</tissue>
    </source>
</reference>
<proteinExistence type="predicted"/>
<dbReference type="STRING" id="471704.A0A195DEA1"/>
<evidence type="ECO:0000256" key="1">
    <source>
        <dbReference type="SAM" id="MobiDB-lite"/>
    </source>
</evidence>
<evidence type="ECO:0000313" key="2">
    <source>
        <dbReference type="EMBL" id="KYN10754.1"/>
    </source>
</evidence>
<feature type="region of interest" description="Disordered" evidence="1">
    <location>
        <begin position="720"/>
        <end position="745"/>
    </location>
</feature>
<dbReference type="Proteomes" id="UP000078492">
    <property type="component" value="Unassembled WGS sequence"/>
</dbReference>
<name>A0A195DEA1_9HYME</name>